<feature type="transmembrane region" description="Helical" evidence="1">
    <location>
        <begin position="83"/>
        <end position="103"/>
    </location>
</feature>
<keyword evidence="1" id="KW-0472">Membrane</keyword>
<evidence type="ECO:0000313" key="3">
    <source>
        <dbReference type="Proteomes" id="UP001357223"/>
    </source>
</evidence>
<keyword evidence="1" id="KW-0812">Transmembrane</keyword>
<proteinExistence type="predicted"/>
<evidence type="ECO:0000256" key="1">
    <source>
        <dbReference type="SAM" id="Phobius"/>
    </source>
</evidence>
<dbReference type="RefSeq" id="WP_338449234.1">
    <property type="nucleotide sequence ID" value="NZ_CP137640.1"/>
</dbReference>
<organism evidence="2 3">
    <name type="scientific">Niallia oryzisoli</name>
    <dbReference type="NCBI Taxonomy" id="1737571"/>
    <lineage>
        <taxon>Bacteria</taxon>
        <taxon>Bacillati</taxon>
        <taxon>Bacillota</taxon>
        <taxon>Bacilli</taxon>
        <taxon>Bacillales</taxon>
        <taxon>Bacillaceae</taxon>
        <taxon>Niallia</taxon>
    </lineage>
</organism>
<accession>A0ABZ2C9B7</accession>
<evidence type="ECO:0000313" key="2">
    <source>
        <dbReference type="EMBL" id="WVX80304.1"/>
    </source>
</evidence>
<name>A0ABZ2C9B7_9BACI</name>
<feature type="transmembrane region" description="Helical" evidence="1">
    <location>
        <begin position="109"/>
        <end position="130"/>
    </location>
</feature>
<keyword evidence="1" id="KW-1133">Transmembrane helix</keyword>
<keyword evidence="3" id="KW-1185">Reference proteome</keyword>
<gene>
    <name evidence="2" type="ORF">R4Z09_24080</name>
</gene>
<feature type="transmembrane region" description="Helical" evidence="1">
    <location>
        <begin position="55"/>
        <end position="76"/>
    </location>
</feature>
<dbReference type="EMBL" id="CP137640">
    <property type="protein sequence ID" value="WVX80304.1"/>
    <property type="molecule type" value="Genomic_DNA"/>
</dbReference>
<sequence>MNKRKFLPNVTSALLLFVGIGATAGGLGAMMDPSGESMGVPIELLEQSPFENFLIPGIFLFFITGIASLIVSYLAFKNYRHTGIATMILGMVMILWISAQMYWLTDINWLHHLFFGIGIVEIILGFFFYVRRNGHNIFHKHRGSAAH</sequence>
<reference evidence="2 3" key="1">
    <citation type="submission" date="2023-10" db="EMBL/GenBank/DDBJ databases">
        <title>Niallia locisalis sp.nov. isolated from a salt pond sample.</title>
        <authorList>
            <person name="Li X.-J."/>
            <person name="Dong L."/>
        </authorList>
    </citation>
    <scope>NUCLEOTIDE SEQUENCE [LARGE SCALE GENOMIC DNA]</scope>
    <source>
        <strain evidence="2 3">DSM 29761</strain>
    </source>
</reference>
<protein>
    <submittedName>
        <fullName evidence="2">Uncharacterized protein</fullName>
    </submittedName>
</protein>
<dbReference type="Proteomes" id="UP001357223">
    <property type="component" value="Chromosome"/>
</dbReference>